<dbReference type="PROSITE" id="PS51318">
    <property type="entry name" value="TAT"/>
    <property type="match status" value="1"/>
</dbReference>
<dbReference type="PANTHER" id="PTHR47495">
    <property type="entry name" value="ALDEHYDE DEHYDROGENASE"/>
    <property type="match status" value="1"/>
</dbReference>
<dbReference type="GO" id="GO:0016491">
    <property type="term" value="F:oxidoreductase activity"/>
    <property type="evidence" value="ECO:0007669"/>
    <property type="project" value="InterPro"/>
</dbReference>
<sequence>MTIHNLSRRDFIATSGALVLGASLPIKAASPDALAKEVLAPNLFVALDSDGTVTVTSHRSEMGQGIRTAIAQIVADEMEADWSYVQVAQAQGDKAYGDQNTDGSQSVRLFIDKLRQAGATARQMLEAAAANRWDVAANECEAINHFVEHMPSGRKLTYGELAAEASSLPIPRDVPLKARKDFRYIGKGMKHVDADAIAAGTATYAADVRLPGMAIAV</sequence>
<organism evidence="2">
    <name type="scientific">marine metagenome</name>
    <dbReference type="NCBI Taxonomy" id="408172"/>
    <lineage>
        <taxon>unclassified sequences</taxon>
        <taxon>metagenomes</taxon>
        <taxon>ecological metagenomes</taxon>
    </lineage>
</organism>
<feature type="non-terminal residue" evidence="2">
    <location>
        <position position="217"/>
    </location>
</feature>
<evidence type="ECO:0000259" key="1">
    <source>
        <dbReference type="Pfam" id="PF20256"/>
    </source>
</evidence>
<dbReference type="InterPro" id="IPR037165">
    <property type="entry name" value="AldOxase/xan_DH_Mopterin-bd_sf"/>
</dbReference>
<dbReference type="Gene3D" id="3.90.1170.50">
    <property type="entry name" value="Aldehyde oxidase/xanthine dehydrogenase, a/b hammerhead"/>
    <property type="match status" value="1"/>
</dbReference>
<reference evidence="2" key="1">
    <citation type="submission" date="2018-05" db="EMBL/GenBank/DDBJ databases">
        <authorList>
            <person name="Lanie J.A."/>
            <person name="Ng W.-L."/>
            <person name="Kazmierczak K.M."/>
            <person name="Andrzejewski T.M."/>
            <person name="Davidsen T.M."/>
            <person name="Wayne K.J."/>
            <person name="Tettelin H."/>
            <person name="Glass J.I."/>
            <person name="Rusch D."/>
            <person name="Podicherti R."/>
            <person name="Tsui H.-C.T."/>
            <person name="Winkler M.E."/>
        </authorList>
    </citation>
    <scope>NUCLEOTIDE SEQUENCE</scope>
</reference>
<dbReference type="PANTHER" id="PTHR47495:SF3">
    <property type="entry name" value="BLR6219 PROTEIN"/>
    <property type="match status" value="1"/>
</dbReference>
<protein>
    <recommendedName>
        <fullName evidence="1">Aldehyde oxidase/xanthine dehydrogenase second molybdopterin binding domain-containing protein</fullName>
    </recommendedName>
</protein>
<dbReference type="AlphaFoldDB" id="A0A383DTY1"/>
<proteinExistence type="predicted"/>
<dbReference type="InterPro" id="IPR046867">
    <property type="entry name" value="AldOxase/xan_DH_MoCoBD2"/>
</dbReference>
<name>A0A383DTY1_9ZZZZ</name>
<dbReference type="SUPFAM" id="SSF56003">
    <property type="entry name" value="Molybdenum cofactor-binding domain"/>
    <property type="match status" value="1"/>
</dbReference>
<evidence type="ECO:0000313" key="2">
    <source>
        <dbReference type="EMBL" id="SVE47695.1"/>
    </source>
</evidence>
<gene>
    <name evidence="2" type="ORF">METZ01_LOCUS500549</name>
</gene>
<dbReference type="Gene3D" id="3.30.365.10">
    <property type="entry name" value="Aldehyde oxidase/xanthine dehydrogenase, molybdopterin binding domain"/>
    <property type="match status" value="1"/>
</dbReference>
<dbReference type="InterPro" id="IPR006311">
    <property type="entry name" value="TAT_signal"/>
</dbReference>
<accession>A0A383DTY1</accession>
<dbReference type="EMBL" id="UINC01219979">
    <property type="protein sequence ID" value="SVE47695.1"/>
    <property type="molecule type" value="Genomic_DNA"/>
</dbReference>
<dbReference type="InterPro" id="IPR052516">
    <property type="entry name" value="N-heterocyclic_Hydroxylase"/>
</dbReference>
<feature type="domain" description="Aldehyde oxidase/xanthine dehydrogenase second molybdopterin binding" evidence="1">
    <location>
        <begin position="43"/>
        <end position="188"/>
    </location>
</feature>
<dbReference type="Pfam" id="PF20256">
    <property type="entry name" value="MoCoBD_2"/>
    <property type="match status" value="1"/>
</dbReference>